<dbReference type="PANTHER" id="PTHR43405:SF1">
    <property type="entry name" value="GLYCOSYL HYDROLASE DIGH"/>
    <property type="match status" value="1"/>
</dbReference>
<dbReference type="EMBL" id="JBHSEH010000004">
    <property type="protein sequence ID" value="MFC4424995.1"/>
    <property type="molecule type" value="Genomic_DNA"/>
</dbReference>
<feature type="domain" description="Glycosyl hydrolase-like 10" evidence="2">
    <location>
        <begin position="14"/>
        <end position="85"/>
    </location>
</feature>
<dbReference type="RefSeq" id="WP_380035871.1">
    <property type="nucleotide sequence ID" value="NZ_JBHSEH010000004.1"/>
</dbReference>
<organism evidence="3 4">
    <name type="scientific">Deinococcus navajonensis</name>
    <dbReference type="NCBI Taxonomy" id="309884"/>
    <lineage>
        <taxon>Bacteria</taxon>
        <taxon>Thermotogati</taxon>
        <taxon>Deinococcota</taxon>
        <taxon>Deinococci</taxon>
        <taxon>Deinococcales</taxon>
        <taxon>Deinococcaceae</taxon>
        <taxon>Deinococcus</taxon>
    </lineage>
</organism>
<dbReference type="Pfam" id="PF02638">
    <property type="entry name" value="GHL10"/>
    <property type="match status" value="1"/>
</dbReference>
<protein>
    <submittedName>
        <fullName evidence="3">Family 10 glycosylhydrolase</fullName>
    </submittedName>
</protein>
<dbReference type="SUPFAM" id="SSF51445">
    <property type="entry name" value="(Trans)glycosidases"/>
    <property type="match status" value="1"/>
</dbReference>
<dbReference type="Proteomes" id="UP001595998">
    <property type="component" value="Unassembled WGS sequence"/>
</dbReference>
<dbReference type="InterPro" id="IPR017853">
    <property type="entry name" value="GH"/>
</dbReference>
<name>A0ABV8XLA9_9DEIO</name>
<comment type="caution">
    <text evidence="3">The sequence shown here is derived from an EMBL/GenBank/DDBJ whole genome shotgun (WGS) entry which is preliminary data.</text>
</comment>
<dbReference type="Gene3D" id="3.20.20.80">
    <property type="entry name" value="Glycosidases"/>
    <property type="match status" value="1"/>
</dbReference>
<proteinExistence type="predicted"/>
<accession>A0ABV8XLA9</accession>
<evidence type="ECO:0000256" key="1">
    <source>
        <dbReference type="ARBA" id="ARBA00022729"/>
    </source>
</evidence>
<evidence type="ECO:0000313" key="4">
    <source>
        <dbReference type="Proteomes" id="UP001595998"/>
    </source>
</evidence>
<dbReference type="PANTHER" id="PTHR43405">
    <property type="entry name" value="GLYCOSYL HYDROLASE DIGH"/>
    <property type="match status" value="1"/>
</dbReference>
<evidence type="ECO:0000313" key="3">
    <source>
        <dbReference type="EMBL" id="MFC4424995.1"/>
    </source>
</evidence>
<dbReference type="InterPro" id="IPR003790">
    <property type="entry name" value="GHL10"/>
</dbReference>
<dbReference type="InterPro" id="IPR052177">
    <property type="entry name" value="Divisome_Glycosyl_Hydrolase"/>
</dbReference>
<evidence type="ECO:0000259" key="2">
    <source>
        <dbReference type="Pfam" id="PF02638"/>
    </source>
</evidence>
<keyword evidence="4" id="KW-1185">Reference proteome</keyword>
<keyword evidence="1" id="KW-0732">Signal</keyword>
<reference evidence="4" key="1">
    <citation type="journal article" date="2019" name="Int. J. Syst. Evol. Microbiol.">
        <title>The Global Catalogue of Microorganisms (GCM) 10K type strain sequencing project: providing services to taxonomists for standard genome sequencing and annotation.</title>
        <authorList>
            <consortium name="The Broad Institute Genomics Platform"/>
            <consortium name="The Broad Institute Genome Sequencing Center for Infectious Disease"/>
            <person name="Wu L."/>
            <person name="Ma J."/>
        </authorList>
    </citation>
    <scope>NUCLEOTIDE SEQUENCE [LARGE SCALE GENOMIC DNA]</scope>
    <source>
        <strain evidence="4">CCUG 56029</strain>
    </source>
</reference>
<gene>
    <name evidence="3" type="ORF">ACFOZ9_02150</name>
</gene>
<sequence length="87" mass="9514">MTAPPVPARTGCWLLDPGHPDAADHIRNMYAPVVKHYDADGIQFDRVRYTDQNNVGGPNHWGYTPTALKRFRAETGVTGTPAPDDPG</sequence>